<dbReference type="EC" id="6.3.5.-" evidence="2"/>
<evidence type="ECO:0000313" key="3">
    <source>
        <dbReference type="EMBL" id="SJZ44093.1"/>
    </source>
</evidence>
<sequence length="105" mass="11000">MSLDKDTVARIARLARLKVPEEELSTLAGELSGILAWIEQLNEVDTGNVPPLASVSDVTLPLRADKVTDGGIAGKVLSNAPGGAVYIDPTDRNAGGFFTVPKVVE</sequence>
<dbReference type="EMBL" id="FUWJ01000001">
    <property type="protein sequence ID" value="SJZ44093.1"/>
    <property type="molecule type" value="Genomic_DNA"/>
</dbReference>
<comment type="catalytic activity">
    <reaction evidence="2">
        <text>L-glutamyl-tRNA(Gln) + L-glutamine + ATP + H2O = L-glutaminyl-tRNA(Gln) + L-glutamate + ADP + phosphate + H(+)</text>
        <dbReference type="Rhea" id="RHEA:17521"/>
        <dbReference type="Rhea" id="RHEA-COMP:9681"/>
        <dbReference type="Rhea" id="RHEA-COMP:9684"/>
        <dbReference type="ChEBI" id="CHEBI:15377"/>
        <dbReference type="ChEBI" id="CHEBI:15378"/>
        <dbReference type="ChEBI" id="CHEBI:29985"/>
        <dbReference type="ChEBI" id="CHEBI:30616"/>
        <dbReference type="ChEBI" id="CHEBI:43474"/>
        <dbReference type="ChEBI" id="CHEBI:58359"/>
        <dbReference type="ChEBI" id="CHEBI:78520"/>
        <dbReference type="ChEBI" id="CHEBI:78521"/>
        <dbReference type="ChEBI" id="CHEBI:456216"/>
    </reaction>
</comment>
<name>A0A1T4KNX8_9HYPH</name>
<dbReference type="Proteomes" id="UP000190092">
    <property type="component" value="Unassembled WGS sequence"/>
</dbReference>
<gene>
    <name evidence="2" type="primary">gatC</name>
    <name evidence="3" type="ORF">SAMN02745126_01071</name>
</gene>
<keyword evidence="1 2" id="KW-0436">Ligase</keyword>
<evidence type="ECO:0000256" key="2">
    <source>
        <dbReference type="HAMAP-Rule" id="MF_00122"/>
    </source>
</evidence>
<dbReference type="STRING" id="225324.SAMN02745126_01071"/>
<keyword evidence="2" id="KW-0547">Nucleotide-binding</keyword>
<organism evidence="3 4">
    <name type="scientific">Enhydrobacter aerosaccus</name>
    <dbReference type="NCBI Taxonomy" id="225324"/>
    <lineage>
        <taxon>Bacteria</taxon>
        <taxon>Pseudomonadati</taxon>
        <taxon>Pseudomonadota</taxon>
        <taxon>Alphaproteobacteria</taxon>
        <taxon>Hyphomicrobiales</taxon>
        <taxon>Enhydrobacter</taxon>
    </lineage>
</organism>
<dbReference type="OrthoDB" id="9794326at2"/>
<dbReference type="AlphaFoldDB" id="A0A1T4KNX8"/>
<evidence type="ECO:0000256" key="1">
    <source>
        <dbReference type="ARBA" id="ARBA00022598"/>
    </source>
</evidence>
<comment type="catalytic activity">
    <reaction evidence="2">
        <text>L-aspartyl-tRNA(Asn) + L-glutamine + ATP + H2O = L-asparaginyl-tRNA(Asn) + L-glutamate + ADP + phosphate + 2 H(+)</text>
        <dbReference type="Rhea" id="RHEA:14513"/>
        <dbReference type="Rhea" id="RHEA-COMP:9674"/>
        <dbReference type="Rhea" id="RHEA-COMP:9677"/>
        <dbReference type="ChEBI" id="CHEBI:15377"/>
        <dbReference type="ChEBI" id="CHEBI:15378"/>
        <dbReference type="ChEBI" id="CHEBI:29985"/>
        <dbReference type="ChEBI" id="CHEBI:30616"/>
        <dbReference type="ChEBI" id="CHEBI:43474"/>
        <dbReference type="ChEBI" id="CHEBI:58359"/>
        <dbReference type="ChEBI" id="CHEBI:78515"/>
        <dbReference type="ChEBI" id="CHEBI:78516"/>
        <dbReference type="ChEBI" id="CHEBI:456216"/>
    </reaction>
</comment>
<keyword evidence="2" id="KW-0648">Protein biosynthesis</keyword>
<evidence type="ECO:0000313" key="4">
    <source>
        <dbReference type="Proteomes" id="UP000190092"/>
    </source>
</evidence>
<dbReference type="InterPro" id="IPR036113">
    <property type="entry name" value="Asp/Glu-ADT_sf_sub_c"/>
</dbReference>
<reference evidence="4" key="1">
    <citation type="submission" date="2017-02" db="EMBL/GenBank/DDBJ databases">
        <authorList>
            <person name="Varghese N."/>
            <person name="Submissions S."/>
        </authorList>
    </citation>
    <scope>NUCLEOTIDE SEQUENCE [LARGE SCALE GENOMIC DNA]</scope>
    <source>
        <strain evidence="4">ATCC 27094</strain>
    </source>
</reference>
<dbReference type="PANTHER" id="PTHR15004">
    <property type="entry name" value="GLUTAMYL-TRNA(GLN) AMIDOTRANSFERASE SUBUNIT C, MITOCHONDRIAL"/>
    <property type="match status" value="1"/>
</dbReference>
<keyword evidence="2" id="KW-0067">ATP-binding</keyword>
<dbReference type="SUPFAM" id="SSF141000">
    <property type="entry name" value="Glu-tRNAGln amidotransferase C subunit"/>
    <property type="match status" value="1"/>
</dbReference>
<dbReference type="HAMAP" id="MF_00122">
    <property type="entry name" value="GatC"/>
    <property type="match status" value="1"/>
</dbReference>
<dbReference type="Pfam" id="PF02686">
    <property type="entry name" value="GatC"/>
    <property type="match status" value="1"/>
</dbReference>
<dbReference type="GO" id="GO:0006412">
    <property type="term" value="P:translation"/>
    <property type="evidence" value="ECO:0007669"/>
    <property type="project" value="UniProtKB-UniRule"/>
</dbReference>
<proteinExistence type="inferred from homology"/>
<dbReference type="RefSeq" id="WP_085932745.1">
    <property type="nucleotide sequence ID" value="NZ_FUWJ01000001.1"/>
</dbReference>
<dbReference type="GO" id="GO:0050566">
    <property type="term" value="F:asparaginyl-tRNA synthase (glutamine-hydrolyzing) activity"/>
    <property type="evidence" value="ECO:0007669"/>
    <property type="project" value="RHEA"/>
</dbReference>
<dbReference type="PANTHER" id="PTHR15004:SF0">
    <property type="entry name" value="GLUTAMYL-TRNA(GLN) AMIDOTRANSFERASE SUBUNIT C, MITOCHONDRIAL"/>
    <property type="match status" value="1"/>
</dbReference>
<keyword evidence="3" id="KW-0808">Transferase</keyword>
<dbReference type="GO" id="GO:0050567">
    <property type="term" value="F:glutaminyl-tRNA synthase (glutamine-hydrolyzing) activity"/>
    <property type="evidence" value="ECO:0007669"/>
    <property type="project" value="UniProtKB-UniRule"/>
</dbReference>
<protein>
    <recommendedName>
        <fullName evidence="2">Aspartyl/glutamyl-tRNA(Asn/Gln) amidotransferase subunit C</fullName>
        <shortName evidence="2">Asp/Glu-ADT subunit C</shortName>
        <ecNumber evidence="2">6.3.5.-</ecNumber>
    </recommendedName>
</protein>
<dbReference type="GO" id="GO:0016740">
    <property type="term" value="F:transferase activity"/>
    <property type="evidence" value="ECO:0007669"/>
    <property type="project" value="UniProtKB-KW"/>
</dbReference>
<dbReference type="InterPro" id="IPR003837">
    <property type="entry name" value="GatC"/>
</dbReference>
<dbReference type="NCBIfam" id="TIGR00135">
    <property type="entry name" value="gatC"/>
    <property type="match status" value="1"/>
</dbReference>
<dbReference type="GO" id="GO:0005524">
    <property type="term" value="F:ATP binding"/>
    <property type="evidence" value="ECO:0007669"/>
    <property type="project" value="UniProtKB-KW"/>
</dbReference>
<comment type="function">
    <text evidence="2">Allows the formation of correctly charged Asn-tRNA(Asn) or Gln-tRNA(Gln) through the transamidation of misacylated Asp-tRNA(Asn) or Glu-tRNA(Gln) in organisms which lack either or both of asparaginyl-tRNA or glutaminyl-tRNA synthetases. The reaction takes place in the presence of glutamine and ATP through an activated phospho-Asp-tRNA(Asn) or phospho-Glu-tRNA(Gln).</text>
</comment>
<keyword evidence="4" id="KW-1185">Reference proteome</keyword>
<dbReference type="GO" id="GO:0070681">
    <property type="term" value="P:glutaminyl-tRNAGln biosynthesis via transamidation"/>
    <property type="evidence" value="ECO:0007669"/>
    <property type="project" value="TreeGrafter"/>
</dbReference>
<accession>A0A1T4KNX8</accession>
<comment type="subunit">
    <text evidence="2">Heterotrimer of A, B and C subunits.</text>
</comment>
<dbReference type="Gene3D" id="1.10.20.60">
    <property type="entry name" value="Glu-tRNAGln amidotransferase C subunit, N-terminal domain"/>
    <property type="match status" value="1"/>
</dbReference>
<comment type="similarity">
    <text evidence="2">Belongs to the GatC family.</text>
</comment>
<dbReference type="GO" id="GO:0006450">
    <property type="term" value="P:regulation of translational fidelity"/>
    <property type="evidence" value="ECO:0007669"/>
    <property type="project" value="InterPro"/>
</dbReference>